<gene>
    <name evidence="5" type="ORF">F6B93_15495</name>
</gene>
<evidence type="ECO:0000256" key="3">
    <source>
        <dbReference type="SAM" id="MobiDB-lite"/>
    </source>
</evidence>
<reference evidence="5" key="1">
    <citation type="submission" date="2019-12" db="EMBL/GenBank/DDBJ databases">
        <title>Mycobacterium spongiae sp. nov.</title>
        <authorList>
            <person name="Stinear T."/>
        </authorList>
    </citation>
    <scope>NUCLEOTIDE SEQUENCE</scope>
    <source>
        <strain evidence="5">FSD4b-SM</strain>
    </source>
</reference>
<dbReference type="GO" id="GO:0042127">
    <property type="term" value="P:regulation of cell population proliferation"/>
    <property type="evidence" value="ECO:0007669"/>
    <property type="project" value="UniProtKB-ARBA"/>
</dbReference>
<dbReference type="Gene3D" id="1.10.530.10">
    <property type="match status" value="1"/>
</dbReference>
<dbReference type="Pfam" id="PF06737">
    <property type="entry name" value="Transglycosylas"/>
    <property type="match status" value="1"/>
</dbReference>
<dbReference type="CDD" id="cd13925">
    <property type="entry name" value="RPF"/>
    <property type="match status" value="1"/>
</dbReference>
<evidence type="ECO:0000259" key="4">
    <source>
        <dbReference type="Pfam" id="PF06737"/>
    </source>
</evidence>
<dbReference type="GO" id="GO:0016787">
    <property type="term" value="F:hydrolase activity"/>
    <property type="evidence" value="ECO:0007669"/>
    <property type="project" value="UniProtKB-KW"/>
</dbReference>
<dbReference type="GO" id="GO:0005576">
    <property type="term" value="C:extracellular region"/>
    <property type="evidence" value="ECO:0007669"/>
    <property type="project" value="UniProtKB-ARBA"/>
</dbReference>
<dbReference type="GO" id="GO:0010629">
    <property type="term" value="P:negative regulation of gene expression"/>
    <property type="evidence" value="ECO:0007669"/>
    <property type="project" value="UniProtKB-ARBA"/>
</dbReference>
<protein>
    <submittedName>
        <fullName evidence="5">Resuscitation-promoting factor RpfE</fullName>
    </submittedName>
</protein>
<accession>A0A975JZR8</accession>
<feature type="compositionally biased region" description="Pro residues" evidence="3">
    <location>
        <begin position="165"/>
        <end position="184"/>
    </location>
</feature>
<feature type="region of interest" description="Disordered" evidence="3">
    <location>
        <begin position="76"/>
        <end position="229"/>
    </location>
</feature>
<comment type="similarity">
    <text evidence="1">Belongs to the transglycosylase family. Rpf subfamily.</text>
</comment>
<dbReference type="InterPro" id="IPR010618">
    <property type="entry name" value="RPF"/>
</dbReference>
<dbReference type="Proteomes" id="UP000682202">
    <property type="component" value="Chromosome"/>
</dbReference>
<feature type="compositionally biased region" description="Pro residues" evidence="3">
    <location>
        <begin position="215"/>
        <end position="229"/>
    </location>
</feature>
<dbReference type="KEGG" id="mspg:F6B93_15495"/>
<evidence type="ECO:0000256" key="1">
    <source>
        <dbReference type="ARBA" id="ARBA00010830"/>
    </source>
</evidence>
<dbReference type="AlphaFoldDB" id="A0A975JZR8"/>
<keyword evidence="2" id="KW-0378">Hydrolase</keyword>
<dbReference type="EMBL" id="CP046600">
    <property type="protein sequence ID" value="QUR68300.1"/>
    <property type="molecule type" value="Genomic_DNA"/>
</dbReference>
<evidence type="ECO:0000313" key="5">
    <source>
        <dbReference type="EMBL" id="QUR68300.1"/>
    </source>
</evidence>
<evidence type="ECO:0000313" key="6">
    <source>
        <dbReference type="Proteomes" id="UP000682202"/>
    </source>
</evidence>
<feature type="domain" description="Resuscitation-promoting factor core lysozyme-like" evidence="4">
    <location>
        <begin position="237"/>
        <end position="309"/>
    </location>
</feature>
<evidence type="ECO:0000256" key="2">
    <source>
        <dbReference type="ARBA" id="ARBA00022801"/>
    </source>
</evidence>
<dbReference type="InterPro" id="IPR023346">
    <property type="entry name" value="Lysozyme-like_dom_sf"/>
</dbReference>
<name>A0A975JZR8_9MYCO</name>
<proteinExistence type="inferred from homology"/>
<organism evidence="5 6">
    <name type="scientific">Mycobacterium spongiae</name>
    <dbReference type="NCBI Taxonomy" id="886343"/>
    <lineage>
        <taxon>Bacteria</taxon>
        <taxon>Bacillati</taxon>
        <taxon>Actinomycetota</taxon>
        <taxon>Actinomycetes</taxon>
        <taxon>Mycobacteriales</taxon>
        <taxon>Mycobacteriaceae</taxon>
        <taxon>Mycobacterium</taxon>
    </lineage>
</organism>
<sequence>MSAPQRPGETPDGQARPSAVVPERDGTSQDNPEPTTLPPTPVGGSWRARTAKGTILKNVRKTLIVAAITGTLATVPSVGVANADPGLDPNVPAAPGSDAPGLDPNVPPAPDAAPVGVDPNLPPAPDAAPVDVDPNLPPAPDAAPVGVDPNLPPAPDVAPVGVDPNLPPAPEAPPVDAPPAPEPAPAGFDPNLPPAPEAPPVDAPLAPAPMDIDPNLPPPPPPGMPPVDEPPAPAPIAYSVNWDAIAQCESGGNWSINTGNGYSGGLQFSAGTWAANGGAGSAHAASREEQIRVAENVLHSQGIGAWPVCGRRG</sequence>
<keyword evidence="6" id="KW-1185">Reference proteome</keyword>
<dbReference type="SUPFAM" id="SSF53955">
    <property type="entry name" value="Lysozyme-like"/>
    <property type="match status" value="1"/>
</dbReference>
<feature type="compositionally biased region" description="Low complexity" evidence="3">
    <location>
        <begin position="203"/>
        <end position="214"/>
    </location>
</feature>
<feature type="region of interest" description="Disordered" evidence="3">
    <location>
        <begin position="1"/>
        <end position="49"/>
    </location>
</feature>
<dbReference type="GO" id="GO:0009372">
    <property type="term" value="P:quorum sensing"/>
    <property type="evidence" value="ECO:0007669"/>
    <property type="project" value="UniProtKB-ARBA"/>
</dbReference>
<feature type="compositionally biased region" description="Pro residues" evidence="3">
    <location>
        <begin position="191"/>
        <end position="202"/>
    </location>
</feature>